<keyword evidence="2" id="KW-1133">Transmembrane helix</keyword>
<gene>
    <name evidence="3" type="ORF">C0081_04610</name>
</gene>
<feature type="transmembrane region" description="Helical" evidence="2">
    <location>
        <begin position="21"/>
        <end position="38"/>
    </location>
</feature>
<dbReference type="RefSeq" id="WP_101532631.1">
    <property type="nucleotide sequence ID" value="NZ_PKUQ01000008.1"/>
</dbReference>
<dbReference type="GO" id="GO:0015297">
    <property type="term" value="F:antiporter activity"/>
    <property type="evidence" value="ECO:0007669"/>
    <property type="project" value="InterPro"/>
</dbReference>
<proteinExistence type="predicted"/>
<name>A0A2N5XV78_9HYPH</name>
<dbReference type="EMBL" id="PKUQ01000008">
    <property type="protein sequence ID" value="PLW78380.1"/>
    <property type="molecule type" value="Genomic_DNA"/>
</dbReference>
<dbReference type="Pfam" id="PF01554">
    <property type="entry name" value="MatE"/>
    <property type="match status" value="1"/>
</dbReference>
<evidence type="ECO:0000313" key="3">
    <source>
        <dbReference type="EMBL" id="PLW78380.1"/>
    </source>
</evidence>
<dbReference type="PANTHER" id="PTHR43298">
    <property type="entry name" value="MULTIDRUG RESISTANCE PROTEIN NORM-RELATED"/>
    <property type="match status" value="1"/>
</dbReference>
<feature type="transmembrane region" description="Helical" evidence="2">
    <location>
        <begin position="99"/>
        <end position="120"/>
    </location>
</feature>
<feature type="transmembrane region" description="Helical" evidence="2">
    <location>
        <begin position="352"/>
        <end position="374"/>
    </location>
</feature>
<dbReference type="GO" id="GO:0005886">
    <property type="term" value="C:plasma membrane"/>
    <property type="evidence" value="ECO:0007669"/>
    <property type="project" value="TreeGrafter"/>
</dbReference>
<feature type="transmembrane region" description="Helical" evidence="2">
    <location>
        <begin position="242"/>
        <end position="263"/>
    </location>
</feature>
<dbReference type="AlphaFoldDB" id="A0A2N5XV78"/>
<feature type="transmembrane region" description="Helical" evidence="2">
    <location>
        <begin position="202"/>
        <end position="221"/>
    </location>
</feature>
<keyword evidence="2" id="KW-0812">Transmembrane</keyword>
<evidence type="ECO:0000256" key="1">
    <source>
        <dbReference type="ARBA" id="ARBA00022448"/>
    </source>
</evidence>
<organism evidence="3 4">
    <name type="scientific">Cohaesibacter celericrescens</name>
    <dbReference type="NCBI Taxonomy" id="2067669"/>
    <lineage>
        <taxon>Bacteria</taxon>
        <taxon>Pseudomonadati</taxon>
        <taxon>Pseudomonadota</taxon>
        <taxon>Alphaproteobacteria</taxon>
        <taxon>Hyphomicrobiales</taxon>
        <taxon>Cohaesibacteraceae</taxon>
    </lineage>
</organism>
<keyword evidence="1" id="KW-0813">Transport</keyword>
<dbReference type="Proteomes" id="UP000234881">
    <property type="component" value="Unassembled WGS sequence"/>
</dbReference>
<evidence type="ECO:0000256" key="2">
    <source>
        <dbReference type="SAM" id="Phobius"/>
    </source>
</evidence>
<feature type="transmembrane region" description="Helical" evidence="2">
    <location>
        <begin position="170"/>
        <end position="190"/>
    </location>
</feature>
<evidence type="ECO:0000313" key="4">
    <source>
        <dbReference type="Proteomes" id="UP000234881"/>
    </source>
</evidence>
<dbReference type="InterPro" id="IPR002528">
    <property type="entry name" value="MATE_fam"/>
</dbReference>
<reference evidence="3 4" key="1">
    <citation type="submission" date="2018-01" db="EMBL/GenBank/DDBJ databases">
        <title>The draft genome sequence of Cohaesibacter sp. H1304.</title>
        <authorList>
            <person name="Wang N.-N."/>
            <person name="Du Z.-J."/>
        </authorList>
    </citation>
    <scope>NUCLEOTIDE SEQUENCE [LARGE SCALE GENOMIC DNA]</scope>
    <source>
        <strain evidence="3 4">H1304</strain>
    </source>
</reference>
<dbReference type="InterPro" id="IPR050222">
    <property type="entry name" value="MATE_MdtK"/>
</dbReference>
<feature type="transmembrane region" description="Helical" evidence="2">
    <location>
        <begin position="328"/>
        <end position="346"/>
    </location>
</feature>
<dbReference type="OrthoDB" id="9806302at2"/>
<sequence length="452" mass="48756">MNASPTHSEFFDRGTPSILRLAGFLSLSGLFATSAILIDANMVAPIGDETLAGLGLSAGLYGLFMAVLFGLGSAAQILLTRAFGTGEMGLFYRRQWRFLALGLGLSLLLVLLFRFNIHFLVDLLATTSGVGFAAKRYLELMVYGLPISYAAYLLSLSFDVRRQASRELRGFVIEVPLNLVLNALLIYGWFGAPELGIKGAAIATLISQGARLVYLIGLTIADYLAGSDKQKTASEADMPRSVLIPVTLNVAALIVGAQAYQLLFSQLSYLDFAALALMVPWLSISNVLGRAIALSATISCADLEKGSDAMKQTIGSILAALRLLAPRLALTFVGITLLVGGLSWHISGAVRINFLMLIPLAGLLVLIRTASVTIGAILRATDRPKWVFWVQVGLLWGFGVPLLMLLTYLFDLPLYAAFCVLICEEMFRLGIMAGRLHKIFAPSPSCFQTVHK</sequence>
<comment type="caution">
    <text evidence="3">The sequence shown here is derived from an EMBL/GenBank/DDBJ whole genome shotgun (WGS) entry which is preliminary data.</text>
</comment>
<accession>A0A2N5XV78</accession>
<keyword evidence="4" id="KW-1185">Reference proteome</keyword>
<dbReference type="GO" id="GO:0042910">
    <property type="term" value="F:xenobiotic transmembrane transporter activity"/>
    <property type="evidence" value="ECO:0007669"/>
    <property type="project" value="InterPro"/>
</dbReference>
<feature type="transmembrane region" description="Helical" evidence="2">
    <location>
        <begin position="386"/>
        <end position="406"/>
    </location>
</feature>
<protein>
    <submittedName>
        <fullName evidence="3">Uncharacterized protein</fullName>
    </submittedName>
</protein>
<feature type="transmembrane region" description="Helical" evidence="2">
    <location>
        <begin position="269"/>
        <end position="289"/>
    </location>
</feature>
<feature type="transmembrane region" description="Helical" evidence="2">
    <location>
        <begin position="58"/>
        <end position="79"/>
    </location>
</feature>
<dbReference type="PANTHER" id="PTHR43298:SF2">
    <property type="entry name" value="FMN_FAD EXPORTER YEEO-RELATED"/>
    <property type="match status" value="1"/>
</dbReference>
<feature type="transmembrane region" description="Helical" evidence="2">
    <location>
        <begin position="140"/>
        <end position="158"/>
    </location>
</feature>
<keyword evidence="2" id="KW-0472">Membrane</keyword>